<dbReference type="InterPro" id="IPR008266">
    <property type="entry name" value="Tyr_kinase_AS"/>
</dbReference>
<dbReference type="GO" id="GO:0005524">
    <property type="term" value="F:ATP binding"/>
    <property type="evidence" value="ECO:0007669"/>
    <property type="project" value="InterPro"/>
</dbReference>
<dbReference type="PANTHER" id="PTHR24416">
    <property type="entry name" value="TYROSINE-PROTEIN KINASE RECEPTOR"/>
    <property type="match status" value="1"/>
</dbReference>
<dbReference type="AlphaFoldDB" id="A0A8S1H9F1"/>
<keyword evidence="1" id="KW-0732">Signal</keyword>
<keyword evidence="4" id="KW-1185">Reference proteome</keyword>
<proteinExistence type="predicted"/>
<dbReference type="Gene3D" id="3.30.200.20">
    <property type="entry name" value="Phosphorylase Kinase, domain 1"/>
    <property type="match status" value="1"/>
</dbReference>
<evidence type="ECO:0000256" key="1">
    <source>
        <dbReference type="SAM" id="SignalP"/>
    </source>
</evidence>
<evidence type="ECO:0000313" key="4">
    <source>
        <dbReference type="Proteomes" id="UP000835052"/>
    </source>
</evidence>
<dbReference type="PROSITE" id="PS00109">
    <property type="entry name" value="PROTEIN_KINASE_TYR"/>
    <property type="match status" value="1"/>
</dbReference>
<dbReference type="GO" id="GO:0005886">
    <property type="term" value="C:plasma membrane"/>
    <property type="evidence" value="ECO:0007669"/>
    <property type="project" value="TreeGrafter"/>
</dbReference>
<evidence type="ECO:0000259" key="2">
    <source>
        <dbReference type="PROSITE" id="PS50011"/>
    </source>
</evidence>
<accession>A0A8S1H9F1</accession>
<dbReference type="OrthoDB" id="5804305at2759"/>
<dbReference type="InterPro" id="IPR001245">
    <property type="entry name" value="Ser-Thr/Tyr_kinase_cat_dom"/>
</dbReference>
<dbReference type="InterPro" id="IPR011009">
    <property type="entry name" value="Kinase-like_dom_sf"/>
</dbReference>
<dbReference type="EMBL" id="CAJGYM010000020">
    <property type="protein sequence ID" value="CAD6191188.1"/>
    <property type="molecule type" value="Genomic_DNA"/>
</dbReference>
<dbReference type="InterPro" id="IPR000719">
    <property type="entry name" value="Prot_kinase_dom"/>
</dbReference>
<protein>
    <recommendedName>
        <fullName evidence="2">Protein kinase domain-containing protein</fullName>
    </recommendedName>
</protein>
<comment type="caution">
    <text evidence="3">The sequence shown here is derived from an EMBL/GenBank/DDBJ whole genome shotgun (WGS) entry which is preliminary data.</text>
</comment>
<dbReference type="SUPFAM" id="SSF56112">
    <property type="entry name" value="Protein kinase-like (PK-like)"/>
    <property type="match status" value="1"/>
</dbReference>
<dbReference type="PANTHER" id="PTHR24416:SF548">
    <property type="entry name" value="PROTEIN KINASE DOMAIN-CONTAINING PROTEIN"/>
    <property type="match status" value="1"/>
</dbReference>
<dbReference type="PRINTS" id="PR00109">
    <property type="entry name" value="TYRKINASE"/>
</dbReference>
<evidence type="ECO:0000313" key="3">
    <source>
        <dbReference type="EMBL" id="CAD6191188.1"/>
    </source>
</evidence>
<dbReference type="Gene3D" id="1.10.510.10">
    <property type="entry name" value="Transferase(Phosphotransferase) domain 1"/>
    <property type="match status" value="1"/>
</dbReference>
<dbReference type="FunFam" id="1.10.510.10:FF:000962">
    <property type="entry name" value="Activated met oncogene, putative"/>
    <property type="match status" value="1"/>
</dbReference>
<gene>
    <name evidence="3" type="ORF">CAUJ_LOCUS7107</name>
</gene>
<dbReference type="Proteomes" id="UP000835052">
    <property type="component" value="Unassembled WGS sequence"/>
</dbReference>
<feature type="domain" description="Protein kinase" evidence="2">
    <location>
        <begin position="511"/>
        <end position="793"/>
    </location>
</feature>
<dbReference type="GO" id="GO:0043235">
    <property type="term" value="C:receptor complex"/>
    <property type="evidence" value="ECO:0007669"/>
    <property type="project" value="TreeGrafter"/>
</dbReference>
<dbReference type="Pfam" id="PF07714">
    <property type="entry name" value="PK_Tyr_Ser-Thr"/>
    <property type="match status" value="1"/>
</dbReference>
<feature type="signal peptide" evidence="1">
    <location>
        <begin position="1"/>
        <end position="19"/>
    </location>
</feature>
<dbReference type="PROSITE" id="PS50011">
    <property type="entry name" value="PROTEIN_KINASE_DOM"/>
    <property type="match status" value="1"/>
</dbReference>
<name>A0A8S1H9F1_9PELO</name>
<dbReference type="GO" id="GO:0004714">
    <property type="term" value="F:transmembrane receptor protein tyrosine kinase activity"/>
    <property type="evidence" value="ECO:0007669"/>
    <property type="project" value="TreeGrafter"/>
</dbReference>
<reference evidence="3" key="1">
    <citation type="submission" date="2020-10" db="EMBL/GenBank/DDBJ databases">
        <authorList>
            <person name="Kikuchi T."/>
        </authorList>
    </citation>
    <scope>NUCLEOTIDE SEQUENCE</scope>
    <source>
        <strain evidence="3">NKZ352</strain>
    </source>
</reference>
<organism evidence="3 4">
    <name type="scientific">Caenorhabditis auriculariae</name>
    <dbReference type="NCBI Taxonomy" id="2777116"/>
    <lineage>
        <taxon>Eukaryota</taxon>
        <taxon>Metazoa</taxon>
        <taxon>Ecdysozoa</taxon>
        <taxon>Nematoda</taxon>
        <taxon>Chromadorea</taxon>
        <taxon>Rhabditida</taxon>
        <taxon>Rhabditina</taxon>
        <taxon>Rhabditomorpha</taxon>
        <taxon>Rhabditoidea</taxon>
        <taxon>Rhabditidae</taxon>
        <taxon>Peloderinae</taxon>
        <taxon>Caenorhabditis</taxon>
    </lineage>
</organism>
<feature type="chain" id="PRO_5035821394" description="Protein kinase domain-containing protein" evidence="1">
    <location>
        <begin position="20"/>
        <end position="806"/>
    </location>
</feature>
<dbReference type="FunFam" id="3.30.200.20:FF:000855">
    <property type="entry name" value="Protein CBG11187"/>
    <property type="match status" value="1"/>
</dbReference>
<dbReference type="InterPro" id="IPR050122">
    <property type="entry name" value="RTK"/>
</dbReference>
<sequence>MASATRVAVLLLLFWVGETVPEGSSPIIPPNAKLHCPTIGSSAYIFVTVTPEVDLSAFASLLEFYAKLMPLNSTSPIDFVFRFGQNYSTTVTTSCLQDEVAGWINDATHIQIMYNSSLVQSTATTQYDEEDNPLSNVVRTLFDYVYKENQQPSTVAKKKQVVLITDYIQRNVTEVMNDDTNVNTQLLGIYHEINATDFDLAANFPVFSMENENVTRLRGIFQADLNFEFPKVYEARPIADIYIFLTSLNRTTTLEIIDSAIDGDVCSLPSTKMYSNYISVQLAQGDVLWQLTLPWIGLNSRSFLQNCLAHLPETEPVKNCTATKNGLVQNFITITSNAKNLTFAHLYIDNYECVDAKHLMTTIKDTTHVRLVTADSLIKVWDTLTSPLLKLGFLDRTVDNQVVSSDVFYLSNYTTTCRDAIPLVPLIPATLWHRPKYLHLALDDMLIISLCATISVCTFGAILYCRVKRQHQQNLEILSEIMLQPRIFKAPKECAKVARLPWEIKSDNVHIDTEFLLGEGTISNVYLGKLKGKAPIMQWIDRIEMKQFQDCAVAVRVPRHFDEPEEDQLQREIASMRQLRHHGHIALLLGWTNKSDLVCSLLELTHMNLIKYLAQIKETETEESSSSTIPYQMLYKIIYETCDGIAYIHSRNLVHRDLTARNILLTTGLRAKISGFGFCSEPDDPKFAANSLALRYLPVRWLAPECFQGKFSFKSDSWSFGVLLYEMFTLGNQPYEDLLRPEEIIESIRKSRIPAHPKYASKQTYKIMQGCFQMFASRRPTFIQLKDAFHAQTNSYYNPAFEPDDF</sequence>
<dbReference type="GO" id="GO:0007169">
    <property type="term" value="P:cell surface receptor protein tyrosine kinase signaling pathway"/>
    <property type="evidence" value="ECO:0007669"/>
    <property type="project" value="TreeGrafter"/>
</dbReference>